<name>A0AA37WN27_9GAMM</name>
<dbReference type="Pfam" id="PF01435">
    <property type="entry name" value="Peptidase_M48"/>
    <property type="match status" value="1"/>
</dbReference>
<comment type="cofactor">
    <cofactor evidence="1">
        <name>Zn(2+)</name>
        <dbReference type="ChEBI" id="CHEBI:29105"/>
    </cofactor>
</comment>
<evidence type="ECO:0000313" key="10">
    <source>
        <dbReference type="Proteomes" id="UP001156870"/>
    </source>
</evidence>
<dbReference type="CDD" id="cd07333">
    <property type="entry name" value="M48C_bepA_like"/>
    <property type="match status" value="1"/>
</dbReference>
<dbReference type="GO" id="GO:0051603">
    <property type="term" value="P:proteolysis involved in protein catabolic process"/>
    <property type="evidence" value="ECO:0007669"/>
    <property type="project" value="TreeGrafter"/>
</dbReference>
<dbReference type="AlphaFoldDB" id="A0AA37WN27"/>
<evidence type="ECO:0000259" key="8">
    <source>
        <dbReference type="Pfam" id="PF01435"/>
    </source>
</evidence>
<organism evidence="9 10">
    <name type="scientific">Marinibactrum halimedae</name>
    <dbReference type="NCBI Taxonomy" id="1444977"/>
    <lineage>
        <taxon>Bacteria</taxon>
        <taxon>Pseudomonadati</taxon>
        <taxon>Pseudomonadota</taxon>
        <taxon>Gammaproteobacteria</taxon>
        <taxon>Cellvibrionales</taxon>
        <taxon>Cellvibrionaceae</taxon>
        <taxon>Marinibactrum</taxon>
    </lineage>
</organism>
<feature type="region of interest" description="Disordered" evidence="7">
    <location>
        <begin position="224"/>
        <end position="250"/>
    </location>
</feature>
<dbReference type="Gene3D" id="3.30.2010.10">
    <property type="entry name" value="Metalloproteases ('zincins'), catalytic domain"/>
    <property type="match status" value="1"/>
</dbReference>
<dbReference type="GO" id="GO:0004222">
    <property type="term" value="F:metalloendopeptidase activity"/>
    <property type="evidence" value="ECO:0007669"/>
    <property type="project" value="InterPro"/>
</dbReference>
<protein>
    <recommendedName>
        <fullName evidence="8">Peptidase M48 domain-containing protein</fullName>
    </recommendedName>
</protein>
<keyword evidence="6" id="KW-0482">Metalloprotease</keyword>
<evidence type="ECO:0000313" key="9">
    <source>
        <dbReference type="EMBL" id="GLS27664.1"/>
    </source>
</evidence>
<dbReference type="PANTHER" id="PTHR22726:SF24">
    <property type="entry name" value="M48 FAMILY METALLOPEPTIDASE"/>
    <property type="match status" value="1"/>
</dbReference>
<accession>A0AA37WN27</accession>
<evidence type="ECO:0000256" key="7">
    <source>
        <dbReference type="SAM" id="MobiDB-lite"/>
    </source>
</evidence>
<evidence type="ECO:0000256" key="4">
    <source>
        <dbReference type="ARBA" id="ARBA00022801"/>
    </source>
</evidence>
<dbReference type="InterPro" id="IPR051156">
    <property type="entry name" value="Mito/Outer_Membr_Metalloprot"/>
</dbReference>
<dbReference type="InterPro" id="IPR001915">
    <property type="entry name" value="Peptidase_M48"/>
</dbReference>
<keyword evidence="3" id="KW-0479">Metal-binding</keyword>
<keyword evidence="10" id="KW-1185">Reference proteome</keyword>
<evidence type="ECO:0000256" key="1">
    <source>
        <dbReference type="ARBA" id="ARBA00001947"/>
    </source>
</evidence>
<feature type="domain" description="Peptidase M48" evidence="8">
    <location>
        <begin position="70"/>
        <end position="255"/>
    </location>
</feature>
<keyword evidence="4" id="KW-0378">Hydrolase</keyword>
<dbReference type="EMBL" id="BSPD01000085">
    <property type="protein sequence ID" value="GLS27664.1"/>
    <property type="molecule type" value="Genomic_DNA"/>
</dbReference>
<proteinExistence type="predicted"/>
<sequence length="505" mass="56399">MMHSFTLFRKTLALTTILFSSLHITSCSINPATGGIDTVTMSESREIKLGKKLHEEMMEKIPTYDDEELSQYINSIGQKLAAAGDRPDITYHFTIIDSPDINAFALPGGYVYINRGLIAYLDNEAQLAAVLGHEIAHITARHSVRQESARLGRDVGAVMTGILTGSSTVASAAAQWTDSAIAGYGREMELEADSFGAKYLRAAGYDPNAMIEVIGVLKDHERFSKQQARDAGKKPRSYHGVFSTHPRNDKRLQEAIAEAHKILNGDKETAPSTSKNEALFREKTEGLVWGQNFDRAQKQAEKKKEEDGTRYTHNRLGFTLLFPKEWEVKNETKAIVGRPADNSAEMTLTIDRLQQPNYEAFLRDKFSIGLLRQSEPIAQFGLRGHTGIIPKGTGDLTEDSRVALLAQGSRAYLLQGKVNTQENKTDYDKLFLKTIKSFKPVRPKASPKKRKSKVIKYVTANKNTTFPRLARSLKLGKYGEEYLRLINGYYPRGEPIPGEKIKIIE</sequence>
<comment type="caution">
    <text evidence="9">The sequence shown here is derived from an EMBL/GenBank/DDBJ whole genome shotgun (WGS) entry which is preliminary data.</text>
</comment>
<dbReference type="PANTHER" id="PTHR22726">
    <property type="entry name" value="METALLOENDOPEPTIDASE OMA1"/>
    <property type="match status" value="1"/>
</dbReference>
<evidence type="ECO:0000256" key="3">
    <source>
        <dbReference type="ARBA" id="ARBA00022723"/>
    </source>
</evidence>
<evidence type="ECO:0000256" key="5">
    <source>
        <dbReference type="ARBA" id="ARBA00022833"/>
    </source>
</evidence>
<dbReference type="GO" id="GO:0016020">
    <property type="term" value="C:membrane"/>
    <property type="evidence" value="ECO:0007669"/>
    <property type="project" value="TreeGrafter"/>
</dbReference>
<keyword evidence="5" id="KW-0862">Zinc</keyword>
<dbReference type="GO" id="GO:0046872">
    <property type="term" value="F:metal ion binding"/>
    <property type="evidence" value="ECO:0007669"/>
    <property type="project" value="UniProtKB-KW"/>
</dbReference>
<dbReference type="RefSeq" id="WP_232592586.1">
    <property type="nucleotide sequence ID" value="NZ_BSPD01000085.1"/>
</dbReference>
<gene>
    <name evidence="9" type="ORF">GCM10007877_33830</name>
</gene>
<feature type="compositionally biased region" description="Basic and acidic residues" evidence="7">
    <location>
        <begin position="224"/>
        <end position="233"/>
    </location>
</feature>
<reference evidence="9 10" key="1">
    <citation type="journal article" date="2014" name="Int. J. Syst. Evol. Microbiol.">
        <title>Complete genome sequence of Corynebacterium casei LMG S-19264T (=DSM 44701T), isolated from a smear-ripened cheese.</title>
        <authorList>
            <consortium name="US DOE Joint Genome Institute (JGI-PGF)"/>
            <person name="Walter F."/>
            <person name="Albersmeier A."/>
            <person name="Kalinowski J."/>
            <person name="Ruckert C."/>
        </authorList>
    </citation>
    <scope>NUCLEOTIDE SEQUENCE [LARGE SCALE GENOMIC DNA]</scope>
    <source>
        <strain evidence="9 10">NBRC 110095</strain>
    </source>
</reference>
<evidence type="ECO:0000256" key="6">
    <source>
        <dbReference type="ARBA" id="ARBA00023049"/>
    </source>
</evidence>
<evidence type="ECO:0000256" key="2">
    <source>
        <dbReference type="ARBA" id="ARBA00022670"/>
    </source>
</evidence>
<dbReference type="Proteomes" id="UP001156870">
    <property type="component" value="Unassembled WGS sequence"/>
</dbReference>
<keyword evidence="2" id="KW-0645">Protease</keyword>